<keyword evidence="4 11" id="KW-0963">Cytoplasm</keyword>
<gene>
    <name evidence="11" type="primary">argS</name>
    <name evidence="15" type="ORF">HMPREF1863_01242</name>
</gene>
<dbReference type="CDD" id="cd07956">
    <property type="entry name" value="Anticodon_Ia_Arg"/>
    <property type="match status" value="1"/>
</dbReference>
<evidence type="ECO:0000256" key="4">
    <source>
        <dbReference type="ARBA" id="ARBA00022490"/>
    </source>
</evidence>
<dbReference type="GO" id="GO:0005737">
    <property type="term" value="C:cytoplasm"/>
    <property type="evidence" value="ECO:0007669"/>
    <property type="project" value="UniProtKB-SubCell"/>
</dbReference>
<dbReference type="PATRIC" id="fig|755172.3.peg.1207"/>
<dbReference type="Gene3D" id="1.10.730.10">
    <property type="entry name" value="Isoleucyl-tRNA Synthetase, Domain 1"/>
    <property type="match status" value="1"/>
</dbReference>
<protein>
    <recommendedName>
        <fullName evidence="11">Arginine--tRNA ligase</fullName>
        <ecNumber evidence="11">6.1.1.19</ecNumber>
    </recommendedName>
    <alternativeName>
        <fullName evidence="11">Arginyl-tRNA synthetase</fullName>
        <shortName evidence="11">ArgRS</shortName>
    </alternativeName>
</protein>
<dbReference type="NCBIfam" id="TIGR00456">
    <property type="entry name" value="argS"/>
    <property type="match status" value="1"/>
</dbReference>
<accession>A0A134ADJ1</accession>
<dbReference type="SUPFAM" id="SSF47323">
    <property type="entry name" value="Anticodon-binding domain of a subclass of class I aminoacyl-tRNA synthetases"/>
    <property type="match status" value="1"/>
</dbReference>
<proteinExistence type="inferred from homology"/>
<keyword evidence="8 11" id="KW-0648">Protein biosynthesis</keyword>
<evidence type="ECO:0000256" key="5">
    <source>
        <dbReference type="ARBA" id="ARBA00022598"/>
    </source>
</evidence>
<comment type="catalytic activity">
    <reaction evidence="10 11">
        <text>tRNA(Arg) + L-arginine + ATP = L-arginyl-tRNA(Arg) + AMP + diphosphate</text>
        <dbReference type="Rhea" id="RHEA:20301"/>
        <dbReference type="Rhea" id="RHEA-COMP:9658"/>
        <dbReference type="Rhea" id="RHEA-COMP:9673"/>
        <dbReference type="ChEBI" id="CHEBI:30616"/>
        <dbReference type="ChEBI" id="CHEBI:32682"/>
        <dbReference type="ChEBI" id="CHEBI:33019"/>
        <dbReference type="ChEBI" id="CHEBI:78442"/>
        <dbReference type="ChEBI" id="CHEBI:78513"/>
        <dbReference type="ChEBI" id="CHEBI:456215"/>
        <dbReference type="EC" id="6.1.1.19"/>
    </reaction>
</comment>
<evidence type="ECO:0000256" key="9">
    <source>
        <dbReference type="ARBA" id="ARBA00023146"/>
    </source>
</evidence>
<sequence length="569" mass="65463">MINFKEQIAEGLARETGLDANELFYKIETPPDRKMGDYAFPTFMLAKTMRKNPAVIAQELKEKLSDVEGVREIAVAGPYLNFFIDTTALAENVLKAVLEEGDRFGSSDIGKGKTTIVEYSSPNIAKPFHIGHIRTTIIGDSIKRIYKHLGYNVEAINHLGDYGTQFGMMIEAYKRWGDDDVIEKNPIPELVKLYVRINQEAETNKELLDNSREWFRKLESGDEEAVALWQWFRDLSLDEFKRVYDMLDVEFDSYRGESYYSDLMLKAVDEIKAKGLLVEDQGAQIINLDKYNLPPAIIIKSDGSTIYLTRDIATAIFRKDTYDFYKNIYVVGSQQNLHFQQLKAILKEMGYDWADDCIHVPFGMVSLPEGTLSTRRGKVVYLEDVLNRATEKVDDILREREEKNGYTMENREELARQVGIGAVKFQELFNQRIKDYVFDWDRTLSFDGETGPYVQYTHARMHSLLEKGAFDPAKSVDVKALTLDDEKELLQQLYGFNQVIVDSHEKYEPYLVTRYITECAKTFNKYYTNTPILVEDDDIKNARLLLVYGVKNMIKIGLNLLGIEAPNKM</sequence>
<dbReference type="GO" id="GO:0005524">
    <property type="term" value="F:ATP binding"/>
    <property type="evidence" value="ECO:0007669"/>
    <property type="project" value="UniProtKB-UniRule"/>
</dbReference>
<dbReference type="AlphaFoldDB" id="A0A134ADJ1"/>
<dbReference type="InterPro" id="IPR036695">
    <property type="entry name" value="Arg-tRNA-synth_N_sf"/>
</dbReference>
<dbReference type="FunFam" id="3.40.50.620:FF:000116">
    <property type="entry name" value="Arginine--tRNA ligase"/>
    <property type="match status" value="1"/>
</dbReference>
<dbReference type="InterPro" id="IPR001278">
    <property type="entry name" value="Arg-tRNA-ligase"/>
</dbReference>
<dbReference type="InterPro" id="IPR008909">
    <property type="entry name" value="DALR_anticod-bd"/>
</dbReference>
<evidence type="ECO:0000256" key="2">
    <source>
        <dbReference type="ARBA" id="ARBA00005594"/>
    </source>
</evidence>
<feature type="domain" description="Arginyl tRNA synthetase N-terminal" evidence="14">
    <location>
        <begin position="2"/>
        <end position="84"/>
    </location>
</feature>
<feature type="short sequence motif" description="'HIGH' region" evidence="11">
    <location>
        <begin position="122"/>
        <end position="132"/>
    </location>
</feature>
<dbReference type="PRINTS" id="PR01038">
    <property type="entry name" value="TRNASYNTHARG"/>
</dbReference>
<evidence type="ECO:0000259" key="13">
    <source>
        <dbReference type="SMART" id="SM00836"/>
    </source>
</evidence>
<dbReference type="Pfam" id="PF03485">
    <property type="entry name" value="Arg_tRNA_synt_N"/>
    <property type="match status" value="1"/>
</dbReference>
<comment type="caution">
    <text evidence="15">The sequence shown here is derived from an EMBL/GenBank/DDBJ whole genome shotgun (WGS) entry which is preliminary data.</text>
</comment>
<dbReference type="STRING" id="755172.HMPREF1863_01242"/>
<dbReference type="SUPFAM" id="SSF52374">
    <property type="entry name" value="Nucleotidylyl transferase"/>
    <property type="match status" value="1"/>
</dbReference>
<dbReference type="Proteomes" id="UP000070442">
    <property type="component" value="Unassembled WGS sequence"/>
</dbReference>
<dbReference type="PANTHER" id="PTHR11956">
    <property type="entry name" value="ARGINYL-TRNA SYNTHETASE"/>
    <property type="match status" value="1"/>
</dbReference>
<dbReference type="GO" id="GO:0004814">
    <property type="term" value="F:arginine-tRNA ligase activity"/>
    <property type="evidence" value="ECO:0007669"/>
    <property type="project" value="UniProtKB-UniRule"/>
</dbReference>
<dbReference type="SUPFAM" id="SSF55190">
    <property type="entry name" value="Arginyl-tRNA synthetase (ArgRS), N-terminal 'additional' domain"/>
    <property type="match status" value="1"/>
</dbReference>
<dbReference type="EC" id="6.1.1.19" evidence="11"/>
<keyword evidence="9 11" id="KW-0030">Aminoacyl-tRNA synthetase</keyword>
<dbReference type="SMART" id="SM01016">
    <property type="entry name" value="Arg_tRNA_synt_N"/>
    <property type="match status" value="1"/>
</dbReference>
<dbReference type="InterPro" id="IPR005148">
    <property type="entry name" value="Arg-tRNA-synth_N"/>
</dbReference>
<dbReference type="RefSeq" id="WP_068368418.1">
    <property type="nucleotide sequence ID" value="NZ_CAMQER010000040.1"/>
</dbReference>
<dbReference type="InterPro" id="IPR001412">
    <property type="entry name" value="aa-tRNA-synth_I_CS"/>
</dbReference>
<keyword evidence="6 11" id="KW-0547">Nucleotide-binding</keyword>
<dbReference type="InterPro" id="IPR009080">
    <property type="entry name" value="tRNAsynth_Ia_anticodon-bd"/>
</dbReference>
<keyword evidence="7 11" id="KW-0067">ATP-binding</keyword>
<reference evidence="16" key="1">
    <citation type="submission" date="2016-01" db="EMBL/GenBank/DDBJ databases">
        <authorList>
            <person name="Mitreva M."/>
            <person name="Pepin K.H."/>
            <person name="Mihindukulasuriya K.A."/>
            <person name="Fulton R."/>
            <person name="Fronick C."/>
            <person name="O'Laughlin M."/>
            <person name="Miner T."/>
            <person name="Herter B."/>
            <person name="Rosa B.A."/>
            <person name="Cordes M."/>
            <person name="Tomlinson C."/>
            <person name="Wollam A."/>
            <person name="Palsikar V.B."/>
            <person name="Mardis E.R."/>
            <person name="Wilson R.K."/>
        </authorList>
    </citation>
    <scope>NUCLEOTIDE SEQUENCE [LARGE SCALE GENOMIC DNA]</scope>
    <source>
        <strain evidence="16">DNF00729</strain>
    </source>
</reference>
<dbReference type="GO" id="GO:0006420">
    <property type="term" value="P:arginyl-tRNA aminoacylation"/>
    <property type="evidence" value="ECO:0007669"/>
    <property type="project" value="UniProtKB-UniRule"/>
</dbReference>
<feature type="domain" description="DALR anticodon binding" evidence="13">
    <location>
        <begin position="454"/>
        <end position="569"/>
    </location>
</feature>
<dbReference type="OrthoDB" id="9805987at2"/>
<dbReference type="Pfam" id="PF00750">
    <property type="entry name" value="tRNA-synt_1d"/>
    <property type="match status" value="1"/>
</dbReference>
<evidence type="ECO:0000313" key="16">
    <source>
        <dbReference type="Proteomes" id="UP000070442"/>
    </source>
</evidence>
<dbReference type="PROSITE" id="PS00178">
    <property type="entry name" value="AA_TRNA_LIGASE_I"/>
    <property type="match status" value="1"/>
</dbReference>
<keyword evidence="5 11" id="KW-0436">Ligase</keyword>
<evidence type="ECO:0000256" key="7">
    <source>
        <dbReference type="ARBA" id="ARBA00022840"/>
    </source>
</evidence>
<dbReference type="Gene3D" id="3.30.1360.70">
    <property type="entry name" value="Arginyl tRNA synthetase N-terminal domain"/>
    <property type="match status" value="1"/>
</dbReference>
<dbReference type="FunFam" id="1.10.730.10:FF:000006">
    <property type="entry name" value="Arginyl-tRNA synthetase 2, mitochondrial"/>
    <property type="match status" value="1"/>
</dbReference>
<evidence type="ECO:0000256" key="10">
    <source>
        <dbReference type="ARBA" id="ARBA00049339"/>
    </source>
</evidence>
<comment type="subunit">
    <text evidence="3 11">Monomer.</text>
</comment>
<organism evidence="15 16">
    <name type="scientific">Aedoeadaptatus coxii</name>
    <dbReference type="NCBI Taxonomy" id="755172"/>
    <lineage>
        <taxon>Bacteria</taxon>
        <taxon>Bacillati</taxon>
        <taxon>Bacillota</taxon>
        <taxon>Tissierellia</taxon>
        <taxon>Tissierellales</taxon>
        <taxon>Peptoniphilaceae</taxon>
        <taxon>Aedoeadaptatus</taxon>
    </lineage>
</organism>
<dbReference type="SMART" id="SM00836">
    <property type="entry name" value="DALR_1"/>
    <property type="match status" value="1"/>
</dbReference>
<dbReference type="CDD" id="cd00671">
    <property type="entry name" value="ArgRS_core"/>
    <property type="match status" value="1"/>
</dbReference>
<evidence type="ECO:0000256" key="11">
    <source>
        <dbReference type="HAMAP-Rule" id="MF_00123"/>
    </source>
</evidence>
<evidence type="ECO:0000256" key="3">
    <source>
        <dbReference type="ARBA" id="ARBA00011245"/>
    </source>
</evidence>
<evidence type="ECO:0000259" key="14">
    <source>
        <dbReference type="SMART" id="SM01016"/>
    </source>
</evidence>
<comment type="subcellular location">
    <subcellularLocation>
        <location evidence="1 11">Cytoplasm</location>
    </subcellularLocation>
</comment>
<dbReference type="Pfam" id="PF05746">
    <property type="entry name" value="DALR_1"/>
    <property type="match status" value="1"/>
</dbReference>
<dbReference type="PANTHER" id="PTHR11956:SF5">
    <property type="entry name" value="ARGININE--TRNA LIGASE, CYTOPLASMIC"/>
    <property type="match status" value="1"/>
</dbReference>
<dbReference type="InterPro" id="IPR035684">
    <property type="entry name" value="ArgRS_core"/>
</dbReference>
<evidence type="ECO:0000256" key="6">
    <source>
        <dbReference type="ARBA" id="ARBA00022741"/>
    </source>
</evidence>
<name>A0A134ADJ1_9FIRM</name>
<evidence type="ECO:0000313" key="15">
    <source>
        <dbReference type="EMBL" id="KXB65771.1"/>
    </source>
</evidence>
<dbReference type="Gene3D" id="3.40.50.620">
    <property type="entry name" value="HUPs"/>
    <property type="match status" value="1"/>
</dbReference>
<keyword evidence="16" id="KW-1185">Reference proteome</keyword>
<dbReference type="InterPro" id="IPR014729">
    <property type="entry name" value="Rossmann-like_a/b/a_fold"/>
</dbReference>
<dbReference type="EMBL" id="LSDG01000039">
    <property type="protein sequence ID" value="KXB65771.1"/>
    <property type="molecule type" value="Genomic_DNA"/>
</dbReference>
<evidence type="ECO:0000256" key="8">
    <source>
        <dbReference type="ARBA" id="ARBA00022917"/>
    </source>
</evidence>
<evidence type="ECO:0000256" key="1">
    <source>
        <dbReference type="ARBA" id="ARBA00004496"/>
    </source>
</evidence>
<dbReference type="HAMAP" id="MF_00123">
    <property type="entry name" value="Arg_tRNA_synth"/>
    <property type="match status" value="1"/>
</dbReference>
<comment type="similarity">
    <text evidence="2 11 12">Belongs to the class-I aminoacyl-tRNA synthetase family.</text>
</comment>
<evidence type="ECO:0000256" key="12">
    <source>
        <dbReference type="RuleBase" id="RU363038"/>
    </source>
</evidence>